<dbReference type="InterPro" id="IPR017850">
    <property type="entry name" value="Alkaline_phosphatase_core_sf"/>
</dbReference>
<evidence type="ECO:0000256" key="3">
    <source>
        <dbReference type="ARBA" id="ARBA00022692"/>
    </source>
</evidence>
<dbReference type="EMBL" id="SLWF01000010">
    <property type="protein sequence ID" value="TCN84964.1"/>
    <property type="molecule type" value="Genomic_DNA"/>
</dbReference>
<evidence type="ECO:0000256" key="2">
    <source>
        <dbReference type="ARBA" id="ARBA00022475"/>
    </source>
</evidence>
<sequence length="593" mass="67137">MVEQIKQRGRDRVSRLINWGHWFAFFNGILAMLIGIRYLQSPGLPDSLIGWGYLTVSTIGHFSFLSFIVYLVLLFPITLLLPYSRILRGYAAIIACIGLCTLLYDTVVYQDYGMHLTPFAFDLAWADLNGLMQGPSFIIIPVVILTIELVAANWLWKRIERIQRRNLGNKLVVFIGICFVSSHLVHIWADAADVTEITRFDDTYPISYPATAKTFMENHGIDGSNNPDIKVERSLRYPQAPLQCHADAQPNVLLIAVDSFRADLVDSQTMPFLQHYSQQNQLFTHYLSGGNQYSSGMFSLLYGLQGSYMDAVDLNYTAPLLTQTLKQQGYLLGLFTTDDGVNEAKPKAIFKDFAPVLASEKGGSALSDIASVDAFQQWRHQQHGPWFALLNLKSPEDYDTPVGFLGVQTVKPAKPLKPAEKVLFNQYRQSLNFIDQQLQRLLEALPQDTIVLITGVSGKLFTSNTDEARHNLSPDNIQVPLIIHWPGSVSGKVNYRTSHYGVVPTLMTQVLGCTNPASDYSAGRHLMQPDDQTWLYIGDNRVFAIYQQNEITVIDRHGKYRIYDEDYSHRLHKKMSAPEMIEVMREGRRLYSH</sequence>
<feature type="transmembrane region" description="Helical" evidence="6">
    <location>
        <begin position="59"/>
        <end position="83"/>
    </location>
</feature>
<keyword evidence="10" id="KW-1185">Reference proteome</keyword>
<dbReference type="GO" id="GO:0005886">
    <property type="term" value="C:plasma membrane"/>
    <property type="evidence" value="ECO:0007669"/>
    <property type="project" value="UniProtKB-SubCell"/>
</dbReference>
<dbReference type="Gene3D" id="3.40.720.10">
    <property type="entry name" value="Alkaline Phosphatase, subunit A"/>
    <property type="match status" value="1"/>
</dbReference>
<dbReference type="OrthoDB" id="236686at2"/>
<dbReference type="Pfam" id="PF11893">
    <property type="entry name" value="DUF3413"/>
    <property type="match status" value="1"/>
</dbReference>
<keyword evidence="3 6" id="KW-0812">Transmembrane</keyword>
<dbReference type="Proteomes" id="UP000294832">
    <property type="component" value="Unassembled WGS sequence"/>
</dbReference>
<proteinExistence type="predicted"/>
<reference evidence="9 10" key="1">
    <citation type="submission" date="2019-03" db="EMBL/GenBank/DDBJ databases">
        <title>Freshwater and sediment microbial communities from various areas in North America, analyzing microbe dynamics in response to fracking.</title>
        <authorList>
            <person name="Lamendella R."/>
        </authorList>
    </citation>
    <scope>NUCLEOTIDE SEQUENCE [LARGE SCALE GENOMIC DNA]</scope>
    <source>
        <strain evidence="9 10">74A</strain>
    </source>
</reference>
<dbReference type="AlphaFoldDB" id="A0A4R2FFH4"/>
<feature type="transmembrane region" description="Helical" evidence="6">
    <location>
        <begin position="21"/>
        <end position="39"/>
    </location>
</feature>
<feature type="domain" description="Inner membrane protein YejM N-terminal" evidence="8">
    <location>
        <begin position="8"/>
        <end position="244"/>
    </location>
</feature>
<dbReference type="InterPro" id="IPR050448">
    <property type="entry name" value="OpgB/LTA_synthase_biosynth"/>
</dbReference>
<feature type="transmembrane region" description="Helical" evidence="6">
    <location>
        <begin position="137"/>
        <end position="156"/>
    </location>
</feature>
<evidence type="ECO:0000256" key="1">
    <source>
        <dbReference type="ARBA" id="ARBA00004651"/>
    </source>
</evidence>
<evidence type="ECO:0000259" key="7">
    <source>
        <dbReference type="Pfam" id="PF00884"/>
    </source>
</evidence>
<evidence type="ECO:0000313" key="9">
    <source>
        <dbReference type="EMBL" id="TCN84964.1"/>
    </source>
</evidence>
<dbReference type="PANTHER" id="PTHR47371">
    <property type="entry name" value="LIPOTEICHOIC ACID SYNTHASE"/>
    <property type="match status" value="1"/>
</dbReference>
<keyword evidence="5 6" id="KW-0472">Membrane</keyword>
<evidence type="ECO:0000259" key="8">
    <source>
        <dbReference type="Pfam" id="PF11893"/>
    </source>
</evidence>
<feature type="domain" description="Sulfatase N-terminal" evidence="7">
    <location>
        <begin position="250"/>
        <end position="509"/>
    </location>
</feature>
<dbReference type="SUPFAM" id="SSF53649">
    <property type="entry name" value="Alkaline phosphatase-like"/>
    <property type="match status" value="1"/>
</dbReference>
<feature type="transmembrane region" description="Helical" evidence="6">
    <location>
        <begin position="90"/>
        <end position="109"/>
    </location>
</feature>
<protein>
    <recommendedName>
        <fullName evidence="11">Sulfatase</fullName>
    </recommendedName>
</protein>
<evidence type="ECO:0000313" key="10">
    <source>
        <dbReference type="Proteomes" id="UP000294832"/>
    </source>
</evidence>
<dbReference type="Pfam" id="PF00884">
    <property type="entry name" value="Sulfatase"/>
    <property type="match status" value="1"/>
</dbReference>
<dbReference type="PANTHER" id="PTHR47371:SF3">
    <property type="entry name" value="PHOSPHOGLYCEROL TRANSFERASE I"/>
    <property type="match status" value="1"/>
</dbReference>
<feature type="transmembrane region" description="Helical" evidence="6">
    <location>
        <begin position="168"/>
        <end position="189"/>
    </location>
</feature>
<evidence type="ECO:0008006" key="11">
    <source>
        <dbReference type="Google" id="ProtNLM"/>
    </source>
</evidence>
<gene>
    <name evidence="9" type="ORF">EDC91_1103</name>
</gene>
<comment type="caution">
    <text evidence="9">The sequence shown here is derived from an EMBL/GenBank/DDBJ whole genome shotgun (WGS) entry which is preliminary data.</text>
</comment>
<organism evidence="9 10">
    <name type="scientific">Shewanella fodinae</name>
    <dbReference type="NCBI Taxonomy" id="552357"/>
    <lineage>
        <taxon>Bacteria</taxon>
        <taxon>Pseudomonadati</taxon>
        <taxon>Pseudomonadota</taxon>
        <taxon>Gammaproteobacteria</taxon>
        <taxon>Alteromonadales</taxon>
        <taxon>Shewanellaceae</taxon>
        <taxon>Shewanella</taxon>
    </lineage>
</organism>
<name>A0A4R2FFH4_9GAMM</name>
<dbReference type="InterPro" id="IPR024588">
    <property type="entry name" value="YejM_N"/>
</dbReference>
<keyword evidence="2" id="KW-1003">Cell membrane</keyword>
<evidence type="ECO:0000256" key="6">
    <source>
        <dbReference type="SAM" id="Phobius"/>
    </source>
</evidence>
<dbReference type="InterPro" id="IPR012159">
    <property type="entry name" value="YejM-like"/>
</dbReference>
<accession>A0A4R2FFH4</accession>
<comment type="subcellular location">
    <subcellularLocation>
        <location evidence="1">Cell membrane</location>
        <topology evidence="1">Multi-pass membrane protein</topology>
    </subcellularLocation>
</comment>
<dbReference type="RefSeq" id="WP_133038726.1">
    <property type="nucleotide sequence ID" value="NZ_SLWF01000010.1"/>
</dbReference>
<dbReference type="PIRSF" id="PIRSF004950">
    <property type="entry name" value="Mmb_sulf_HI0842"/>
    <property type="match status" value="1"/>
</dbReference>
<evidence type="ECO:0000256" key="5">
    <source>
        <dbReference type="ARBA" id="ARBA00023136"/>
    </source>
</evidence>
<keyword evidence="4 6" id="KW-1133">Transmembrane helix</keyword>
<evidence type="ECO:0000256" key="4">
    <source>
        <dbReference type="ARBA" id="ARBA00022989"/>
    </source>
</evidence>
<dbReference type="InterPro" id="IPR000917">
    <property type="entry name" value="Sulfatase_N"/>
</dbReference>